<dbReference type="EMBL" id="LR796265">
    <property type="protein sequence ID" value="CAB4132374.1"/>
    <property type="molecule type" value="Genomic_DNA"/>
</dbReference>
<reference evidence="1" key="1">
    <citation type="submission" date="2020-04" db="EMBL/GenBank/DDBJ databases">
        <authorList>
            <person name="Chiriac C."/>
            <person name="Salcher M."/>
            <person name="Ghai R."/>
            <person name="Kavagutti S V."/>
        </authorList>
    </citation>
    <scope>NUCLEOTIDE SEQUENCE</scope>
</reference>
<sequence>MTVERPKTGSGKIEQELDKVEGQIANIQENILSASPAAIEAKAPEPSNDRIWDLSYREFKAADAPKITYTRMFAPASKPNPRCEAERKRGWEYVKCQCENFEIIGEKIEMWLCKWPGDPYTYWEVPVGKPIYLPRWVAEHLSTREYRRLVMTDRNTSLIQSEVEGSGMSQPTHQMSSVEVRKRLGCRSVGFGF</sequence>
<accession>A0A6J5LCY8</accession>
<evidence type="ECO:0000313" key="1">
    <source>
        <dbReference type="EMBL" id="CAB4132374.1"/>
    </source>
</evidence>
<name>A0A6J5LCY8_9CAUD</name>
<gene>
    <name evidence="1" type="ORF">UFOVP255_6</name>
</gene>
<protein>
    <submittedName>
        <fullName evidence="1">Uncharacterized protein</fullName>
    </submittedName>
</protein>
<proteinExistence type="predicted"/>
<organism evidence="1">
    <name type="scientific">uncultured Caudovirales phage</name>
    <dbReference type="NCBI Taxonomy" id="2100421"/>
    <lineage>
        <taxon>Viruses</taxon>
        <taxon>Duplodnaviria</taxon>
        <taxon>Heunggongvirae</taxon>
        <taxon>Uroviricota</taxon>
        <taxon>Caudoviricetes</taxon>
        <taxon>Peduoviridae</taxon>
        <taxon>Maltschvirus</taxon>
        <taxon>Maltschvirus maltsch</taxon>
    </lineage>
</organism>